<dbReference type="InParanoid" id="A0A369J5J4"/>
<name>A0A369J5J4_HYPMA</name>
<dbReference type="Proteomes" id="UP000076154">
    <property type="component" value="Unassembled WGS sequence"/>
</dbReference>
<reference evidence="1" key="1">
    <citation type="submission" date="2018-04" db="EMBL/GenBank/DDBJ databases">
        <title>Whole genome sequencing of Hypsizygus marmoreus.</title>
        <authorList>
            <person name="Choi I.-G."/>
            <person name="Min B."/>
            <person name="Kim J.-G."/>
            <person name="Kim S."/>
            <person name="Oh Y.-L."/>
            <person name="Kong W.-S."/>
            <person name="Park H."/>
            <person name="Jeong J."/>
            <person name="Song E.-S."/>
        </authorList>
    </citation>
    <scope>NUCLEOTIDE SEQUENCE [LARGE SCALE GENOMIC DNA]</scope>
    <source>
        <strain evidence="1">51987-8</strain>
    </source>
</reference>
<dbReference type="OrthoDB" id="2934473at2759"/>
<accession>A0A369J5J4</accession>
<dbReference type="EMBL" id="LUEZ02000095">
    <property type="protein sequence ID" value="RDB14953.1"/>
    <property type="molecule type" value="Genomic_DNA"/>
</dbReference>
<keyword evidence="2" id="KW-1185">Reference proteome</keyword>
<proteinExistence type="predicted"/>
<evidence type="ECO:0000313" key="1">
    <source>
        <dbReference type="EMBL" id="RDB14953.1"/>
    </source>
</evidence>
<evidence type="ECO:0000313" key="2">
    <source>
        <dbReference type="Proteomes" id="UP000076154"/>
    </source>
</evidence>
<comment type="caution">
    <text evidence="1">The sequence shown here is derived from an EMBL/GenBank/DDBJ whole genome shotgun (WGS) entry which is preliminary data.</text>
</comment>
<sequence>MAHCWQAYAHSTSWAPSCLSADHCDYVYAGVVAEPTISELAVIVQNINRGARERKEGKIIQKANTEDVGMGLEFVYELMKEILSPQEQADIGLDMIVVEHTLCKFSRALNRKYIVL</sequence>
<protein>
    <submittedName>
        <fullName evidence="1">Uncharacterized protein</fullName>
    </submittedName>
</protein>
<gene>
    <name evidence="1" type="ORF">Hypma_016200</name>
</gene>
<organism evidence="1 2">
    <name type="scientific">Hypsizygus marmoreus</name>
    <name type="common">White beech mushroom</name>
    <name type="synonym">Agaricus marmoreus</name>
    <dbReference type="NCBI Taxonomy" id="39966"/>
    <lineage>
        <taxon>Eukaryota</taxon>
        <taxon>Fungi</taxon>
        <taxon>Dikarya</taxon>
        <taxon>Basidiomycota</taxon>
        <taxon>Agaricomycotina</taxon>
        <taxon>Agaricomycetes</taxon>
        <taxon>Agaricomycetidae</taxon>
        <taxon>Agaricales</taxon>
        <taxon>Tricholomatineae</taxon>
        <taxon>Lyophyllaceae</taxon>
        <taxon>Hypsizygus</taxon>
    </lineage>
</organism>
<dbReference type="AlphaFoldDB" id="A0A369J5J4"/>